<keyword evidence="2" id="KW-1185">Reference proteome</keyword>
<proteinExistence type="predicted"/>
<dbReference type="EMBL" id="CP015588">
    <property type="protein sequence ID" value="APY85498.1"/>
    <property type="molecule type" value="Genomic_DNA"/>
</dbReference>
<name>A0ABM6GQ09_9ACTN</name>
<reference evidence="1 2" key="1">
    <citation type="submission" date="2016-05" db="EMBL/GenBank/DDBJ databases">
        <authorList>
            <person name="Gu J."/>
        </authorList>
    </citation>
    <scope>NUCLEOTIDE SEQUENCE [LARGE SCALE GENOMIC DNA]</scope>
    <source>
        <strain evidence="1 2">ACCC40021</strain>
    </source>
</reference>
<dbReference type="Proteomes" id="UP000187191">
    <property type="component" value="Chromosome"/>
</dbReference>
<evidence type="ECO:0000313" key="1">
    <source>
        <dbReference type="EMBL" id="APY85498.1"/>
    </source>
</evidence>
<organism evidence="1 2">
    <name type="scientific">Streptomyces alfalfae</name>
    <dbReference type="NCBI Taxonomy" id="1642299"/>
    <lineage>
        <taxon>Bacteria</taxon>
        <taxon>Bacillati</taxon>
        <taxon>Actinomycetota</taxon>
        <taxon>Actinomycetes</taxon>
        <taxon>Kitasatosporales</taxon>
        <taxon>Streptomycetaceae</taxon>
        <taxon>Streptomyces</taxon>
    </lineage>
</organism>
<dbReference type="RefSeq" id="WP_076683685.1">
    <property type="nucleotide sequence ID" value="NZ_CP015588.1"/>
</dbReference>
<gene>
    <name evidence="1" type="ORF">A7J05_07015</name>
</gene>
<protein>
    <submittedName>
        <fullName evidence="1">Uncharacterized protein</fullName>
    </submittedName>
</protein>
<accession>A0ABM6GQ09</accession>
<evidence type="ECO:0000313" key="2">
    <source>
        <dbReference type="Proteomes" id="UP000187191"/>
    </source>
</evidence>
<sequence>MEPQPWKSLGRIECRRPGVADVTLTGAVWWLLHTQPQVHELIASTAALLLLRCVRVHNPAGVRR</sequence>